<reference evidence="2" key="1">
    <citation type="submission" date="2016-10" db="EMBL/GenBank/DDBJ databases">
        <authorList>
            <person name="Varghese N."/>
            <person name="Submissions S."/>
        </authorList>
    </citation>
    <scope>NUCLEOTIDE SEQUENCE [LARGE SCALE GENOMIC DNA]</scope>
    <source>
        <strain evidence="2">DUS833</strain>
    </source>
</reference>
<organism evidence="1 2">
    <name type="scientific">Paraburkholderia tuberum</name>
    <dbReference type="NCBI Taxonomy" id="157910"/>
    <lineage>
        <taxon>Bacteria</taxon>
        <taxon>Pseudomonadati</taxon>
        <taxon>Pseudomonadota</taxon>
        <taxon>Betaproteobacteria</taxon>
        <taxon>Burkholderiales</taxon>
        <taxon>Burkholderiaceae</taxon>
        <taxon>Paraburkholderia</taxon>
    </lineage>
</organism>
<accession>A0A1H1FJT0</accession>
<evidence type="ECO:0000313" key="1">
    <source>
        <dbReference type="EMBL" id="SDR01130.1"/>
    </source>
</evidence>
<dbReference type="STRING" id="157910.SAMN05445850_2444"/>
<dbReference type="RefSeq" id="WP_090803581.1">
    <property type="nucleotide sequence ID" value="NZ_FNKX01000001.1"/>
</dbReference>
<dbReference type="Proteomes" id="UP000199365">
    <property type="component" value="Unassembled WGS sequence"/>
</dbReference>
<proteinExistence type="predicted"/>
<gene>
    <name evidence="1" type="ORF">SAMN05445850_2444</name>
</gene>
<name>A0A1H1FJT0_9BURK</name>
<dbReference type="EMBL" id="FNKX01000001">
    <property type="protein sequence ID" value="SDR01130.1"/>
    <property type="molecule type" value="Genomic_DNA"/>
</dbReference>
<evidence type="ECO:0000313" key="2">
    <source>
        <dbReference type="Proteomes" id="UP000199365"/>
    </source>
</evidence>
<sequence length="108" mass="11823">MDRTETTISGSSQAALIDHDIAHIARVMHVSLRGDFGGPILPATYWRKRLTTLVDSGQLSTAQLDKVDSLLLQLDRLASTPLPEWERFAPAPTSRFEPAGPVKKVKSA</sequence>
<protein>
    <submittedName>
        <fullName evidence="1">Uncharacterized protein</fullName>
    </submittedName>
</protein>
<dbReference type="AlphaFoldDB" id="A0A1H1FJT0"/>
<keyword evidence="2" id="KW-1185">Reference proteome</keyword>